<evidence type="ECO:0000256" key="1">
    <source>
        <dbReference type="HAMAP-Rule" id="MF_00095"/>
    </source>
</evidence>
<evidence type="ECO:0000313" key="4">
    <source>
        <dbReference type="EMBL" id="SHE78412.1"/>
    </source>
</evidence>
<feature type="domain" description="Sugar fermentation stimulation protein C-terminal" evidence="2">
    <location>
        <begin position="86"/>
        <end position="221"/>
    </location>
</feature>
<comment type="similarity">
    <text evidence="1">Belongs to the SfsA family.</text>
</comment>
<dbReference type="HAMAP" id="MF_00095">
    <property type="entry name" value="SfsA"/>
    <property type="match status" value="1"/>
</dbReference>
<evidence type="ECO:0000259" key="2">
    <source>
        <dbReference type="Pfam" id="PF03749"/>
    </source>
</evidence>
<protein>
    <recommendedName>
        <fullName evidence="1">Sugar fermentation stimulation protein homolog</fullName>
    </recommendedName>
</protein>
<dbReference type="Gene3D" id="3.40.1350.60">
    <property type="match status" value="1"/>
</dbReference>
<dbReference type="InterPro" id="IPR041465">
    <property type="entry name" value="SfsA_N"/>
</dbReference>
<organism evidence="4 5">
    <name type="scientific">Desulfofundulus australicus DSM 11792</name>
    <dbReference type="NCBI Taxonomy" id="1121425"/>
    <lineage>
        <taxon>Bacteria</taxon>
        <taxon>Bacillati</taxon>
        <taxon>Bacillota</taxon>
        <taxon>Clostridia</taxon>
        <taxon>Eubacteriales</taxon>
        <taxon>Peptococcaceae</taxon>
        <taxon>Desulfofundulus</taxon>
    </lineage>
</organism>
<gene>
    <name evidence="1" type="primary">sfsA</name>
    <name evidence="4" type="ORF">SAMN02745218_00803</name>
</gene>
<dbReference type="GO" id="GO:0003677">
    <property type="term" value="F:DNA binding"/>
    <property type="evidence" value="ECO:0007669"/>
    <property type="project" value="InterPro"/>
</dbReference>
<dbReference type="CDD" id="cd22359">
    <property type="entry name" value="SfsA-like_bacterial"/>
    <property type="match status" value="1"/>
</dbReference>
<name>A0A1M4WBS1_9FIRM</name>
<dbReference type="NCBIfam" id="TIGR00230">
    <property type="entry name" value="sfsA"/>
    <property type="match status" value="1"/>
</dbReference>
<evidence type="ECO:0000313" key="5">
    <source>
        <dbReference type="Proteomes" id="UP000184196"/>
    </source>
</evidence>
<dbReference type="AlphaFoldDB" id="A0A1M4WBS1"/>
<dbReference type="PANTHER" id="PTHR30545">
    <property type="entry name" value="SUGAR FERMENTATION STIMULATION PROTEIN A"/>
    <property type="match status" value="1"/>
</dbReference>
<dbReference type="RefSeq" id="WP_083543081.1">
    <property type="nucleotide sequence ID" value="NZ_FQUW01000009.1"/>
</dbReference>
<reference evidence="5" key="1">
    <citation type="submission" date="2016-11" db="EMBL/GenBank/DDBJ databases">
        <authorList>
            <person name="Varghese N."/>
            <person name="Submissions S."/>
        </authorList>
    </citation>
    <scope>NUCLEOTIDE SEQUENCE [LARGE SCALE GENOMIC DNA]</scope>
    <source>
        <strain evidence="5">DSM 11792</strain>
    </source>
</reference>
<dbReference type="InterPro" id="IPR005224">
    <property type="entry name" value="SfsA"/>
</dbReference>
<keyword evidence="5" id="KW-1185">Reference proteome</keyword>
<feature type="domain" description="SfsA N-terminal OB" evidence="3">
    <location>
        <begin position="17"/>
        <end position="82"/>
    </location>
</feature>
<dbReference type="InterPro" id="IPR040452">
    <property type="entry name" value="SfsA_C"/>
</dbReference>
<dbReference type="Pfam" id="PF03749">
    <property type="entry name" value="SfsA"/>
    <property type="match status" value="1"/>
</dbReference>
<dbReference type="Pfam" id="PF17746">
    <property type="entry name" value="SfsA_N"/>
    <property type="match status" value="1"/>
</dbReference>
<sequence length="240" mass="26826">MLCSLHLPPQLEEATFIRRLNRFVAEVQVRGNRELAHVPSSGRMAELLVTGRRVWVNRHRNEGHRTTCRLLLVEYEGILVSVDATLPNRLVGRALQAGALKEFMAYDTIRAEYTRSQSRFDFYLNGPPGGCLLEVKSVTLVEKGVALFPDAPSARGTKHLEELAAARREGLQGAVLFVAQREDARCFSPHHRQDPAFAGALQRAAASGVRVLAYRCRVSREAVTLEREIPVLLGQENPHR</sequence>
<dbReference type="PANTHER" id="PTHR30545:SF2">
    <property type="entry name" value="SUGAR FERMENTATION STIMULATION PROTEIN A"/>
    <property type="match status" value="1"/>
</dbReference>
<dbReference type="Gene3D" id="2.40.50.580">
    <property type="match status" value="1"/>
</dbReference>
<accession>A0A1M4WBS1</accession>
<dbReference type="EMBL" id="FQUW01000009">
    <property type="protein sequence ID" value="SHE78412.1"/>
    <property type="molecule type" value="Genomic_DNA"/>
</dbReference>
<evidence type="ECO:0000259" key="3">
    <source>
        <dbReference type="Pfam" id="PF17746"/>
    </source>
</evidence>
<dbReference type="OrthoDB" id="9802365at2"/>
<dbReference type="Proteomes" id="UP000184196">
    <property type="component" value="Unassembled WGS sequence"/>
</dbReference>
<proteinExistence type="inferred from homology"/>